<dbReference type="SUPFAM" id="SSF49899">
    <property type="entry name" value="Concanavalin A-like lectins/glucanases"/>
    <property type="match status" value="1"/>
</dbReference>
<dbReference type="EMBL" id="JACEEZ010023298">
    <property type="protein sequence ID" value="KAG0711457.1"/>
    <property type="molecule type" value="Genomic_DNA"/>
</dbReference>
<evidence type="ECO:0000256" key="1">
    <source>
        <dbReference type="ARBA" id="ARBA00022734"/>
    </source>
</evidence>
<dbReference type="OrthoDB" id="6357741at2759"/>
<proteinExistence type="predicted"/>
<comment type="caution">
    <text evidence="4">The sequence shown here is derived from an EMBL/GenBank/DDBJ whole genome shotgun (WGS) entry which is preliminary data.</text>
</comment>
<feature type="domain" description="Galectin" evidence="3">
    <location>
        <begin position="121"/>
        <end position="260"/>
    </location>
</feature>
<gene>
    <name evidence="4" type="ORF">GWK47_020573</name>
</gene>
<protein>
    <recommendedName>
        <fullName evidence="3">Galectin domain-containing protein</fullName>
    </recommendedName>
</protein>
<organism evidence="4 5">
    <name type="scientific">Chionoecetes opilio</name>
    <name type="common">Atlantic snow crab</name>
    <name type="synonym">Cancer opilio</name>
    <dbReference type="NCBI Taxonomy" id="41210"/>
    <lineage>
        <taxon>Eukaryota</taxon>
        <taxon>Metazoa</taxon>
        <taxon>Ecdysozoa</taxon>
        <taxon>Arthropoda</taxon>
        <taxon>Crustacea</taxon>
        <taxon>Multicrustacea</taxon>
        <taxon>Malacostraca</taxon>
        <taxon>Eumalacostraca</taxon>
        <taxon>Eucarida</taxon>
        <taxon>Decapoda</taxon>
        <taxon>Pleocyemata</taxon>
        <taxon>Brachyura</taxon>
        <taxon>Eubrachyura</taxon>
        <taxon>Majoidea</taxon>
        <taxon>Majidae</taxon>
        <taxon>Chionoecetes</taxon>
    </lineage>
</organism>
<dbReference type="PROSITE" id="PS51304">
    <property type="entry name" value="GALECTIN"/>
    <property type="match status" value="1"/>
</dbReference>
<keyword evidence="1" id="KW-0430">Lectin</keyword>
<dbReference type="GO" id="GO:0030246">
    <property type="term" value="F:carbohydrate binding"/>
    <property type="evidence" value="ECO:0007669"/>
    <property type="project" value="UniProtKB-KW"/>
</dbReference>
<dbReference type="InterPro" id="IPR013320">
    <property type="entry name" value="ConA-like_dom_sf"/>
</dbReference>
<dbReference type="Proteomes" id="UP000770661">
    <property type="component" value="Unassembled WGS sequence"/>
</dbReference>
<feature type="chain" id="PRO_5035177262" description="Galectin domain-containing protein" evidence="2">
    <location>
        <begin position="18"/>
        <end position="260"/>
    </location>
</feature>
<reference evidence="4" key="1">
    <citation type="submission" date="2020-07" db="EMBL/GenBank/DDBJ databases">
        <title>The High-quality genome of the commercially important snow crab, Chionoecetes opilio.</title>
        <authorList>
            <person name="Jeong J.-H."/>
            <person name="Ryu S."/>
        </authorList>
    </citation>
    <scope>NUCLEOTIDE SEQUENCE</scope>
    <source>
        <strain evidence="4">MADBK_172401_WGS</strain>
        <tissue evidence="4">Digestive gland</tissue>
    </source>
</reference>
<evidence type="ECO:0000259" key="3">
    <source>
        <dbReference type="PROSITE" id="PS51304"/>
    </source>
</evidence>
<evidence type="ECO:0000313" key="4">
    <source>
        <dbReference type="EMBL" id="KAG0711457.1"/>
    </source>
</evidence>
<name>A0A8J4XPK8_CHIOP</name>
<dbReference type="Gene3D" id="2.60.120.200">
    <property type="match status" value="1"/>
</dbReference>
<feature type="signal peptide" evidence="2">
    <location>
        <begin position="1"/>
        <end position="17"/>
    </location>
</feature>
<dbReference type="InterPro" id="IPR001079">
    <property type="entry name" value="Galectin_CRD"/>
</dbReference>
<evidence type="ECO:0000313" key="5">
    <source>
        <dbReference type="Proteomes" id="UP000770661"/>
    </source>
</evidence>
<sequence>MKLGLLICILCFGAVVARPDQPQTDEDDGMEVLRMVESLGHSMQEVAEQEDGWLARYQQVAEMMKENNGMSEELLSISRTAVPIIWNTFMGKTMIGVLKQIEKGGVLSPYTETLPPPPPKFIFVYPSPLTVDDKFTVQAVVRTTAEANIGFCLYFEPEEGEELDIDNGDIFFASHIRWHFDYGNSREIVFNDRYNGVWSRPEMAVGGDQWPDFEVGEKFIISVMKHPRTVDPRKLTLTVNEDKRGAGEVIVHWLTWFPMN</sequence>
<dbReference type="AlphaFoldDB" id="A0A8J4XPK8"/>
<accession>A0A8J4XPK8</accession>
<keyword evidence="2" id="KW-0732">Signal</keyword>
<evidence type="ECO:0000256" key="2">
    <source>
        <dbReference type="SAM" id="SignalP"/>
    </source>
</evidence>
<keyword evidence="5" id="KW-1185">Reference proteome</keyword>